<dbReference type="AlphaFoldDB" id="A0A6F8YXF6"/>
<evidence type="ECO:0008006" key="3">
    <source>
        <dbReference type="Google" id="ProtNLM"/>
    </source>
</evidence>
<reference evidence="1 2" key="1">
    <citation type="submission" date="2020-03" db="EMBL/GenBank/DDBJ databases">
        <title>Whole genome shotgun sequence of Phytohabitans suffuscus NBRC 105367.</title>
        <authorList>
            <person name="Komaki H."/>
            <person name="Tamura T."/>
        </authorList>
    </citation>
    <scope>NUCLEOTIDE SEQUENCE [LARGE SCALE GENOMIC DNA]</scope>
    <source>
        <strain evidence="1 2">NBRC 105367</strain>
    </source>
</reference>
<proteinExistence type="predicted"/>
<sequence>MGQFSVDTLEIVSRLRASDVDPAKFDFYTMDCYRSVGANKFARTYATEVIRASADASGVERKPMRIAEAHITLAVIDAREGDLGAAVRHGETAISAERKSLPSLLFAEKEFSSLLTKKYNREPLARSYLEAVRSIATTRPANT</sequence>
<dbReference type="KEGG" id="psuu:Psuf_079960"/>
<gene>
    <name evidence="1" type="ORF">Psuf_079960</name>
</gene>
<evidence type="ECO:0000313" key="2">
    <source>
        <dbReference type="Proteomes" id="UP000503011"/>
    </source>
</evidence>
<evidence type="ECO:0000313" key="1">
    <source>
        <dbReference type="EMBL" id="BCB90683.1"/>
    </source>
</evidence>
<organism evidence="1 2">
    <name type="scientific">Phytohabitans suffuscus</name>
    <dbReference type="NCBI Taxonomy" id="624315"/>
    <lineage>
        <taxon>Bacteria</taxon>
        <taxon>Bacillati</taxon>
        <taxon>Actinomycetota</taxon>
        <taxon>Actinomycetes</taxon>
        <taxon>Micromonosporales</taxon>
        <taxon>Micromonosporaceae</taxon>
    </lineage>
</organism>
<dbReference type="Proteomes" id="UP000503011">
    <property type="component" value="Chromosome"/>
</dbReference>
<protein>
    <recommendedName>
        <fullName evidence="3">MalT-like TPR region domain-containing protein</fullName>
    </recommendedName>
</protein>
<dbReference type="EMBL" id="AP022871">
    <property type="protein sequence ID" value="BCB90683.1"/>
    <property type="molecule type" value="Genomic_DNA"/>
</dbReference>
<keyword evidence="2" id="KW-1185">Reference proteome</keyword>
<reference evidence="1 2" key="2">
    <citation type="submission" date="2020-03" db="EMBL/GenBank/DDBJ databases">
        <authorList>
            <person name="Ichikawa N."/>
            <person name="Kimura A."/>
            <person name="Kitahashi Y."/>
            <person name="Uohara A."/>
        </authorList>
    </citation>
    <scope>NUCLEOTIDE SEQUENCE [LARGE SCALE GENOMIC DNA]</scope>
    <source>
        <strain evidence="1 2">NBRC 105367</strain>
    </source>
</reference>
<name>A0A6F8YXF6_9ACTN</name>
<accession>A0A6F8YXF6</accession>